<dbReference type="AlphaFoldDB" id="A0A9D4K062"/>
<gene>
    <name evidence="1" type="ORF">DPMN_129036</name>
</gene>
<reference evidence="1" key="1">
    <citation type="journal article" date="2019" name="bioRxiv">
        <title>The Genome of the Zebra Mussel, Dreissena polymorpha: A Resource for Invasive Species Research.</title>
        <authorList>
            <person name="McCartney M.A."/>
            <person name="Auch B."/>
            <person name="Kono T."/>
            <person name="Mallez S."/>
            <person name="Zhang Y."/>
            <person name="Obille A."/>
            <person name="Becker A."/>
            <person name="Abrahante J.E."/>
            <person name="Garbe J."/>
            <person name="Badalamenti J.P."/>
            <person name="Herman A."/>
            <person name="Mangelson H."/>
            <person name="Liachko I."/>
            <person name="Sullivan S."/>
            <person name="Sone E.D."/>
            <person name="Koren S."/>
            <person name="Silverstein K.A.T."/>
            <person name="Beckman K.B."/>
            <person name="Gohl D.M."/>
        </authorList>
    </citation>
    <scope>NUCLEOTIDE SEQUENCE</scope>
    <source>
        <strain evidence="1">Duluth1</strain>
        <tissue evidence="1">Whole animal</tissue>
    </source>
</reference>
<evidence type="ECO:0000313" key="1">
    <source>
        <dbReference type="EMBL" id="KAH3827107.1"/>
    </source>
</evidence>
<comment type="caution">
    <text evidence="1">The sequence shown here is derived from an EMBL/GenBank/DDBJ whole genome shotgun (WGS) entry which is preliminary data.</text>
</comment>
<name>A0A9D4K062_DREPO</name>
<proteinExistence type="predicted"/>
<sequence length="71" mass="8374">MDIRRILKKEVGWTFTEFAAGWQVENSPSSQERGGMNIHRVRRRKAGWTFVEFARGRRVWTFTKFAGGRLD</sequence>
<keyword evidence="2" id="KW-1185">Reference proteome</keyword>
<protein>
    <submittedName>
        <fullName evidence="1">Uncharacterized protein</fullName>
    </submittedName>
</protein>
<dbReference type="Proteomes" id="UP000828390">
    <property type="component" value="Unassembled WGS sequence"/>
</dbReference>
<accession>A0A9D4K062</accession>
<dbReference type="EMBL" id="JAIWYP010000005">
    <property type="protein sequence ID" value="KAH3827107.1"/>
    <property type="molecule type" value="Genomic_DNA"/>
</dbReference>
<evidence type="ECO:0000313" key="2">
    <source>
        <dbReference type="Proteomes" id="UP000828390"/>
    </source>
</evidence>
<reference evidence="1" key="2">
    <citation type="submission" date="2020-11" db="EMBL/GenBank/DDBJ databases">
        <authorList>
            <person name="McCartney M.A."/>
            <person name="Auch B."/>
            <person name="Kono T."/>
            <person name="Mallez S."/>
            <person name="Becker A."/>
            <person name="Gohl D.M."/>
            <person name="Silverstein K.A.T."/>
            <person name="Koren S."/>
            <person name="Bechman K.B."/>
            <person name="Herman A."/>
            <person name="Abrahante J.E."/>
            <person name="Garbe J."/>
        </authorList>
    </citation>
    <scope>NUCLEOTIDE SEQUENCE</scope>
    <source>
        <strain evidence="1">Duluth1</strain>
        <tissue evidence="1">Whole animal</tissue>
    </source>
</reference>
<organism evidence="1 2">
    <name type="scientific">Dreissena polymorpha</name>
    <name type="common">Zebra mussel</name>
    <name type="synonym">Mytilus polymorpha</name>
    <dbReference type="NCBI Taxonomy" id="45954"/>
    <lineage>
        <taxon>Eukaryota</taxon>
        <taxon>Metazoa</taxon>
        <taxon>Spiralia</taxon>
        <taxon>Lophotrochozoa</taxon>
        <taxon>Mollusca</taxon>
        <taxon>Bivalvia</taxon>
        <taxon>Autobranchia</taxon>
        <taxon>Heteroconchia</taxon>
        <taxon>Euheterodonta</taxon>
        <taxon>Imparidentia</taxon>
        <taxon>Neoheterodontei</taxon>
        <taxon>Myida</taxon>
        <taxon>Dreissenoidea</taxon>
        <taxon>Dreissenidae</taxon>
        <taxon>Dreissena</taxon>
    </lineage>
</organism>